<gene>
    <name evidence="2" type="ORF">EC9_17330</name>
</gene>
<protein>
    <recommendedName>
        <fullName evidence="4">DUF997 domain-containing protein</fullName>
    </recommendedName>
</protein>
<dbReference type="Proteomes" id="UP000319557">
    <property type="component" value="Chromosome"/>
</dbReference>
<proteinExistence type="predicted"/>
<keyword evidence="3" id="KW-1185">Reference proteome</keyword>
<dbReference type="KEGG" id="ruv:EC9_17330"/>
<sequence>MTSSERSVDTPDGPIEYDTSYLNSLRELKFVVVIGSIALAWTLIYGGWKGYSSDPEAVEITLGMPSWVFWGIAIPWCVTSMATLGFALFVLREDDDDLLEQEAQAQAEAASKEDAS</sequence>
<feature type="transmembrane region" description="Helical" evidence="1">
    <location>
        <begin position="68"/>
        <end position="91"/>
    </location>
</feature>
<evidence type="ECO:0000313" key="3">
    <source>
        <dbReference type="Proteomes" id="UP000319557"/>
    </source>
</evidence>
<name>A0A517LY52_9BACT</name>
<evidence type="ECO:0000313" key="2">
    <source>
        <dbReference type="EMBL" id="QDS87554.1"/>
    </source>
</evidence>
<dbReference type="AlphaFoldDB" id="A0A517LY52"/>
<keyword evidence="1" id="KW-0472">Membrane</keyword>
<evidence type="ECO:0000256" key="1">
    <source>
        <dbReference type="SAM" id="Phobius"/>
    </source>
</evidence>
<keyword evidence="1" id="KW-0812">Transmembrane</keyword>
<accession>A0A517LY52</accession>
<dbReference type="EMBL" id="CP036261">
    <property type="protein sequence ID" value="QDS87554.1"/>
    <property type="molecule type" value="Genomic_DNA"/>
</dbReference>
<keyword evidence="1" id="KW-1133">Transmembrane helix</keyword>
<organism evidence="2 3">
    <name type="scientific">Rosistilla ulvae</name>
    <dbReference type="NCBI Taxonomy" id="1930277"/>
    <lineage>
        <taxon>Bacteria</taxon>
        <taxon>Pseudomonadati</taxon>
        <taxon>Planctomycetota</taxon>
        <taxon>Planctomycetia</taxon>
        <taxon>Pirellulales</taxon>
        <taxon>Pirellulaceae</taxon>
        <taxon>Rosistilla</taxon>
    </lineage>
</organism>
<feature type="transmembrane region" description="Helical" evidence="1">
    <location>
        <begin position="30"/>
        <end position="48"/>
    </location>
</feature>
<evidence type="ECO:0008006" key="4">
    <source>
        <dbReference type="Google" id="ProtNLM"/>
    </source>
</evidence>
<reference evidence="2 3" key="1">
    <citation type="submission" date="2019-02" db="EMBL/GenBank/DDBJ databases">
        <title>Deep-cultivation of Planctomycetes and their phenomic and genomic characterization uncovers novel biology.</title>
        <authorList>
            <person name="Wiegand S."/>
            <person name="Jogler M."/>
            <person name="Boedeker C."/>
            <person name="Pinto D."/>
            <person name="Vollmers J."/>
            <person name="Rivas-Marin E."/>
            <person name="Kohn T."/>
            <person name="Peeters S.H."/>
            <person name="Heuer A."/>
            <person name="Rast P."/>
            <person name="Oberbeckmann S."/>
            <person name="Bunk B."/>
            <person name="Jeske O."/>
            <person name="Meyerdierks A."/>
            <person name="Storesund J.E."/>
            <person name="Kallscheuer N."/>
            <person name="Luecker S."/>
            <person name="Lage O.M."/>
            <person name="Pohl T."/>
            <person name="Merkel B.J."/>
            <person name="Hornburger P."/>
            <person name="Mueller R.-W."/>
            <person name="Bruemmer F."/>
            <person name="Labrenz M."/>
            <person name="Spormann A.M."/>
            <person name="Op den Camp H."/>
            <person name="Overmann J."/>
            <person name="Amann R."/>
            <person name="Jetten M.S.M."/>
            <person name="Mascher T."/>
            <person name="Medema M.H."/>
            <person name="Devos D.P."/>
            <person name="Kaster A.-K."/>
            <person name="Ovreas L."/>
            <person name="Rohde M."/>
            <person name="Galperin M.Y."/>
            <person name="Jogler C."/>
        </authorList>
    </citation>
    <scope>NUCLEOTIDE SEQUENCE [LARGE SCALE GENOMIC DNA]</scope>
    <source>
        <strain evidence="2 3">EC9</strain>
    </source>
</reference>